<dbReference type="InterPro" id="IPR036736">
    <property type="entry name" value="ACP-like_sf"/>
</dbReference>
<organism evidence="8 9">
    <name type="scientific">Paenibacillus polymyxa</name>
    <name type="common">Bacillus polymyxa</name>
    <dbReference type="NCBI Taxonomy" id="1406"/>
    <lineage>
        <taxon>Bacteria</taxon>
        <taxon>Bacillati</taxon>
        <taxon>Bacillota</taxon>
        <taxon>Bacilli</taxon>
        <taxon>Bacillales</taxon>
        <taxon>Paenibacillaceae</taxon>
        <taxon>Paenibacillus</taxon>
    </lineage>
</organism>
<accession>A0AAE9IGL2</accession>
<evidence type="ECO:0000313" key="9">
    <source>
        <dbReference type="Proteomes" id="UP001055784"/>
    </source>
</evidence>
<dbReference type="Gene3D" id="1.10.1200.10">
    <property type="entry name" value="ACP-like"/>
    <property type="match status" value="1"/>
</dbReference>
<protein>
    <submittedName>
        <fullName evidence="8">Amino acid adenylation domain-containing protein</fullName>
    </submittedName>
</protein>
<dbReference type="InterPro" id="IPR006162">
    <property type="entry name" value="Ppantetheine_attach_site"/>
</dbReference>
<dbReference type="InterPro" id="IPR025110">
    <property type="entry name" value="AMP-bd_C"/>
</dbReference>
<evidence type="ECO:0000313" key="8">
    <source>
        <dbReference type="EMBL" id="URJ51894.2"/>
    </source>
</evidence>
<name>A0AAE9IGL2_PAEPO</name>
<dbReference type="CDD" id="cd17643">
    <property type="entry name" value="A_NRPS_Cytc1-like"/>
    <property type="match status" value="1"/>
</dbReference>
<dbReference type="GO" id="GO:0005829">
    <property type="term" value="C:cytosol"/>
    <property type="evidence" value="ECO:0007669"/>
    <property type="project" value="TreeGrafter"/>
</dbReference>
<proteinExistence type="inferred from homology"/>
<dbReference type="PROSITE" id="PS00012">
    <property type="entry name" value="PHOSPHOPANTETHEINE"/>
    <property type="match status" value="1"/>
</dbReference>
<keyword evidence="4" id="KW-0597">Phosphoprotein</keyword>
<dbReference type="PRINTS" id="PR00154">
    <property type="entry name" value="AMPBINDING"/>
</dbReference>
<dbReference type="SUPFAM" id="SSF56801">
    <property type="entry name" value="Acetyl-CoA synthetase-like"/>
    <property type="match status" value="1"/>
</dbReference>
<dbReference type="GO" id="GO:0017000">
    <property type="term" value="P:antibiotic biosynthetic process"/>
    <property type="evidence" value="ECO:0007669"/>
    <property type="project" value="UniProtKB-KW"/>
</dbReference>
<dbReference type="InterPro" id="IPR020845">
    <property type="entry name" value="AMP-binding_CS"/>
</dbReference>
<dbReference type="Proteomes" id="UP001055784">
    <property type="component" value="Chromosome"/>
</dbReference>
<evidence type="ECO:0000256" key="4">
    <source>
        <dbReference type="ARBA" id="ARBA00022553"/>
    </source>
</evidence>
<dbReference type="Gene3D" id="3.30.300.30">
    <property type="match status" value="1"/>
</dbReference>
<dbReference type="PROSITE" id="PS50075">
    <property type="entry name" value="CARRIER"/>
    <property type="match status" value="1"/>
</dbReference>
<dbReference type="Pfam" id="PF00550">
    <property type="entry name" value="PP-binding"/>
    <property type="match status" value="1"/>
</dbReference>
<dbReference type="PANTHER" id="PTHR45527">
    <property type="entry name" value="NONRIBOSOMAL PEPTIDE SYNTHETASE"/>
    <property type="match status" value="1"/>
</dbReference>
<dbReference type="EMBL" id="CP097770">
    <property type="protein sequence ID" value="URJ51894.2"/>
    <property type="molecule type" value="Genomic_DNA"/>
</dbReference>
<evidence type="ECO:0000256" key="5">
    <source>
        <dbReference type="ARBA" id="ARBA00022598"/>
    </source>
</evidence>
<dbReference type="FunFam" id="2.30.38.10:FF:000001">
    <property type="entry name" value="Non-ribosomal peptide synthetase PvdI"/>
    <property type="match status" value="1"/>
</dbReference>
<dbReference type="SUPFAM" id="SSF47336">
    <property type="entry name" value="ACP-like"/>
    <property type="match status" value="1"/>
</dbReference>
<evidence type="ECO:0000256" key="6">
    <source>
        <dbReference type="ARBA" id="ARBA00023194"/>
    </source>
</evidence>
<keyword evidence="6" id="KW-0045">Antibiotic biosynthesis</keyword>
<dbReference type="InterPro" id="IPR045851">
    <property type="entry name" value="AMP-bd_C_sf"/>
</dbReference>
<dbReference type="InterPro" id="IPR000873">
    <property type="entry name" value="AMP-dep_synth/lig_dom"/>
</dbReference>
<dbReference type="AlphaFoldDB" id="A0AAE9IGL2"/>
<feature type="domain" description="Carrier" evidence="7">
    <location>
        <begin position="534"/>
        <end position="609"/>
    </location>
</feature>
<dbReference type="Gene3D" id="2.30.38.10">
    <property type="entry name" value="Luciferase, Domain 3"/>
    <property type="match status" value="1"/>
</dbReference>
<sequence>MSSNEQETLLKDFNDTDADYSRSLTLHAAFERQAEQRSHKVAVVMAEESISYGTLNERANQLAHTLRKHQVGPGQIVGILAERSISMVTAILAVLKAGAAYMPIDPNYPQDRIQYMIRDSEITTLLVQRAELQPNDFSGLLIHLEDAENYNENTSNLVHVNSPSDLAYIIYTSGSTGKPKGVMIEHRNVIRLLFNERNVFDFDHSDIWTLFHSFCFDFSVWEMYGALLYGAKLVLVPVVIARDPAEFHKLLHQHKVTVLNLTPTAFYQLSQVEQEMKQHDLSLRKIIFGGEALTLSRLKNWKKIYPQTQLINMYGITETTVHVTYKELSAEELESTVSNIGKPLPTLKAYVLDSNRNLVPIGVQGELYVSGEGVARGYLNRPDLTQERFVRNPFVAGETMYRTGDLARWLQTGDLVYAGRADQQVKIRGYRIELGEIESALLALDTVREAVVLCKEEPEGISRLLAYIVNRADDNPAYTDYAALLSRSLPAYMIPAQFIEIDAIPMTSNGKIDKQQLFQHEPSLHNDLRNSYIPPQTPTEKKLEEIWNANLHTEHIGIDDSYFDLGGDSIRAIQLLHSMNREFNSSLQLGDLYASSSIRKLSQKLSLHEVQSDHVKVSKIQELERLKEQILGSGK</sequence>
<dbReference type="InterPro" id="IPR009081">
    <property type="entry name" value="PP-bd_ACP"/>
</dbReference>
<dbReference type="NCBIfam" id="TIGR01733">
    <property type="entry name" value="AA-adenyl-dom"/>
    <property type="match status" value="1"/>
</dbReference>
<dbReference type="PANTHER" id="PTHR45527:SF14">
    <property type="entry name" value="PLIPASTATIN SYNTHASE SUBUNIT B"/>
    <property type="match status" value="1"/>
</dbReference>
<comment type="similarity">
    <text evidence="2">Belongs to the ATP-dependent AMP-binding enzyme family.</text>
</comment>
<evidence type="ECO:0000256" key="2">
    <source>
        <dbReference type="ARBA" id="ARBA00006432"/>
    </source>
</evidence>
<dbReference type="FunFam" id="3.40.50.980:FF:000001">
    <property type="entry name" value="Non-ribosomal peptide synthetase"/>
    <property type="match status" value="1"/>
</dbReference>
<dbReference type="GO" id="GO:0016874">
    <property type="term" value="F:ligase activity"/>
    <property type="evidence" value="ECO:0007669"/>
    <property type="project" value="UniProtKB-KW"/>
</dbReference>
<evidence type="ECO:0000259" key="7">
    <source>
        <dbReference type="PROSITE" id="PS50075"/>
    </source>
</evidence>
<dbReference type="GO" id="GO:0031177">
    <property type="term" value="F:phosphopantetheine binding"/>
    <property type="evidence" value="ECO:0007669"/>
    <property type="project" value="TreeGrafter"/>
</dbReference>
<evidence type="ECO:0000256" key="3">
    <source>
        <dbReference type="ARBA" id="ARBA00022450"/>
    </source>
</evidence>
<reference evidence="8" key="1">
    <citation type="submission" date="2022-11" db="EMBL/GenBank/DDBJ databases">
        <authorList>
            <person name="Vasilchenko N.G."/>
            <person name="Prazdnova E.V."/>
            <person name="Gorovtsov A.V."/>
            <person name="Chistyakov V.A."/>
            <person name="Pak M.L."/>
        </authorList>
    </citation>
    <scope>NUCLEOTIDE SEQUENCE</scope>
    <source>
        <strain evidence="8">R 4.5</strain>
    </source>
</reference>
<keyword evidence="3" id="KW-0596">Phosphopantetheine</keyword>
<dbReference type="FunFam" id="3.40.50.980:FF:000002">
    <property type="entry name" value="Enterobactin synthetase component F"/>
    <property type="match status" value="1"/>
</dbReference>
<evidence type="ECO:0000256" key="1">
    <source>
        <dbReference type="ARBA" id="ARBA00001957"/>
    </source>
</evidence>
<gene>
    <name evidence="8" type="ORF">MF626_001346</name>
</gene>
<dbReference type="Pfam" id="PF00501">
    <property type="entry name" value="AMP-binding"/>
    <property type="match status" value="1"/>
</dbReference>
<dbReference type="GO" id="GO:0043041">
    <property type="term" value="P:amino acid activation for nonribosomal peptide biosynthetic process"/>
    <property type="evidence" value="ECO:0007669"/>
    <property type="project" value="TreeGrafter"/>
</dbReference>
<dbReference type="Pfam" id="PF13193">
    <property type="entry name" value="AMP-binding_C"/>
    <property type="match status" value="1"/>
</dbReference>
<dbReference type="InterPro" id="IPR020459">
    <property type="entry name" value="AMP-binding"/>
</dbReference>
<dbReference type="PROSITE" id="PS00455">
    <property type="entry name" value="AMP_BINDING"/>
    <property type="match status" value="1"/>
</dbReference>
<keyword evidence="5" id="KW-0436">Ligase</keyword>
<comment type="cofactor">
    <cofactor evidence="1">
        <name>pantetheine 4'-phosphate</name>
        <dbReference type="ChEBI" id="CHEBI:47942"/>
    </cofactor>
</comment>
<dbReference type="Gene3D" id="3.40.50.980">
    <property type="match status" value="2"/>
</dbReference>
<dbReference type="GO" id="GO:0044550">
    <property type="term" value="P:secondary metabolite biosynthetic process"/>
    <property type="evidence" value="ECO:0007669"/>
    <property type="project" value="TreeGrafter"/>
</dbReference>
<dbReference type="FunFam" id="3.40.50.12780:FF:000012">
    <property type="entry name" value="Non-ribosomal peptide synthetase"/>
    <property type="match status" value="1"/>
</dbReference>
<dbReference type="InterPro" id="IPR010071">
    <property type="entry name" value="AA_adenyl_dom"/>
</dbReference>